<keyword evidence="1" id="KW-0812">Transmembrane</keyword>
<evidence type="ECO:0000313" key="3">
    <source>
        <dbReference type="Proteomes" id="UP001596392"/>
    </source>
</evidence>
<proteinExistence type="predicted"/>
<sequence length="194" mass="20445">MTTPGLPDSRVNRTFRRSDPLAYLVGGMFAPLLPAAVIVDRAGLPQPAFGLALCAVLSAAGLVTAYLAGPAAGFTVTPDTVTITNPLVRYEVPRHLAEGFDQLDNLAVRLRVRGHRPIEVRALVPGLGTDRSRRAVSRDLDRLEQFLTEVPVLPSAGAPRRSRRPLTIAMLSVVVAGFAGVVALGASLGVFSGS</sequence>
<evidence type="ECO:0000313" key="2">
    <source>
        <dbReference type="EMBL" id="MFC7244172.1"/>
    </source>
</evidence>
<evidence type="ECO:0000256" key="1">
    <source>
        <dbReference type="SAM" id="Phobius"/>
    </source>
</evidence>
<evidence type="ECO:0008006" key="4">
    <source>
        <dbReference type="Google" id="ProtNLM"/>
    </source>
</evidence>
<comment type="caution">
    <text evidence="2">The sequence shown here is derived from an EMBL/GenBank/DDBJ whole genome shotgun (WGS) entry which is preliminary data.</text>
</comment>
<dbReference type="RefSeq" id="WP_376807232.1">
    <property type="nucleotide sequence ID" value="NZ_JBHTAC010000015.1"/>
</dbReference>
<feature type="transmembrane region" description="Helical" evidence="1">
    <location>
        <begin position="48"/>
        <end position="68"/>
    </location>
</feature>
<reference evidence="3" key="1">
    <citation type="journal article" date="2019" name="Int. J. Syst. Evol. Microbiol.">
        <title>The Global Catalogue of Microorganisms (GCM) 10K type strain sequencing project: providing services to taxonomists for standard genome sequencing and annotation.</title>
        <authorList>
            <consortium name="The Broad Institute Genomics Platform"/>
            <consortium name="The Broad Institute Genome Sequencing Center for Infectious Disease"/>
            <person name="Wu L."/>
            <person name="Ma J."/>
        </authorList>
    </citation>
    <scope>NUCLEOTIDE SEQUENCE [LARGE SCALE GENOMIC DNA]</scope>
    <source>
        <strain evidence="3">CGMCC 1.9106</strain>
    </source>
</reference>
<accession>A0ABW2GVW2</accession>
<organism evidence="2 3">
    <name type="scientific">Catellatospora aurea</name>
    <dbReference type="NCBI Taxonomy" id="1337874"/>
    <lineage>
        <taxon>Bacteria</taxon>
        <taxon>Bacillati</taxon>
        <taxon>Actinomycetota</taxon>
        <taxon>Actinomycetes</taxon>
        <taxon>Micromonosporales</taxon>
        <taxon>Micromonosporaceae</taxon>
        <taxon>Catellatospora</taxon>
    </lineage>
</organism>
<feature type="transmembrane region" description="Helical" evidence="1">
    <location>
        <begin position="21"/>
        <end position="42"/>
    </location>
</feature>
<name>A0ABW2GVW2_9ACTN</name>
<dbReference type="EMBL" id="JBHTAC010000015">
    <property type="protein sequence ID" value="MFC7244172.1"/>
    <property type="molecule type" value="Genomic_DNA"/>
</dbReference>
<feature type="transmembrane region" description="Helical" evidence="1">
    <location>
        <begin position="168"/>
        <end position="191"/>
    </location>
</feature>
<dbReference type="Proteomes" id="UP001596392">
    <property type="component" value="Unassembled WGS sequence"/>
</dbReference>
<protein>
    <recommendedName>
        <fullName evidence="4">PH (Pleckstrin Homology) domain-containing protein</fullName>
    </recommendedName>
</protein>
<keyword evidence="1" id="KW-0472">Membrane</keyword>
<keyword evidence="1" id="KW-1133">Transmembrane helix</keyword>
<gene>
    <name evidence="2" type="ORF">ACFQO7_16995</name>
</gene>
<keyword evidence="3" id="KW-1185">Reference proteome</keyword>